<dbReference type="Gene3D" id="3.40.190.10">
    <property type="entry name" value="Periplasmic binding protein-like II"/>
    <property type="match status" value="2"/>
</dbReference>
<dbReference type="GO" id="GO:0003677">
    <property type="term" value="F:DNA binding"/>
    <property type="evidence" value="ECO:0007669"/>
    <property type="project" value="UniProtKB-KW"/>
</dbReference>
<dbReference type="CDD" id="cd08412">
    <property type="entry name" value="PBP2_PAO1_like"/>
    <property type="match status" value="1"/>
</dbReference>
<keyword evidence="4" id="KW-0804">Transcription</keyword>
<dbReference type="RefSeq" id="WP_139940535.1">
    <property type="nucleotide sequence ID" value="NZ_JBHSYP010000003.1"/>
</dbReference>
<dbReference type="OrthoDB" id="9815174at2"/>
<dbReference type="InterPro" id="IPR036388">
    <property type="entry name" value="WH-like_DNA-bd_sf"/>
</dbReference>
<evidence type="ECO:0000256" key="2">
    <source>
        <dbReference type="ARBA" id="ARBA00023015"/>
    </source>
</evidence>
<evidence type="ECO:0000259" key="5">
    <source>
        <dbReference type="PROSITE" id="PS50931"/>
    </source>
</evidence>
<dbReference type="PANTHER" id="PTHR30346:SF0">
    <property type="entry name" value="HCA OPERON TRANSCRIPTIONAL ACTIVATOR HCAR"/>
    <property type="match status" value="1"/>
</dbReference>
<dbReference type="EMBL" id="VFIY01000007">
    <property type="protein sequence ID" value="TPD60402.1"/>
    <property type="molecule type" value="Genomic_DNA"/>
</dbReference>
<accession>A0A501PK35</accession>
<keyword evidence="3" id="KW-0238">DNA-binding</keyword>
<dbReference type="GO" id="GO:0032993">
    <property type="term" value="C:protein-DNA complex"/>
    <property type="evidence" value="ECO:0007669"/>
    <property type="project" value="TreeGrafter"/>
</dbReference>
<dbReference type="GO" id="GO:0003700">
    <property type="term" value="F:DNA-binding transcription factor activity"/>
    <property type="evidence" value="ECO:0007669"/>
    <property type="project" value="InterPro"/>
</dbReference>
<comment type="similarity">
    <text evidence="1">Belongs to the LysR transcriptional regulatory family.</text>
</comment>
<dbReference type="InterPro" id="IPR005119">
    <property type="entry name" value="LysR_subst-bd"/>
</dbReference>
<name>A0A501PK35_9PROT</name>
<dbReference type="Proteomes" id="UP000319148">
    <property type="component" value="Unassembled WGS sequence"/>
</dbReference>
<evidence type="ECO:0000256" key="4">
    <source>
        <dbReference type="ARBA" id="ARBA00023163"/>
    </source>
</evidence>
<gene>
    <name evidence="6" type="ORF">FIV46_08705</name>
</gene>
<dbReference type="PRINTS" id="PR00039">
    <property type="entry name" value="HTHLYSR"/>
</dbReference>
<evidence type="ECO:0000313" key="7">
    <source>
        <dbReference type="Proteomes" id="UP000319148"/>
    </source>
</evidence>
<evidence type="ECO:0000313" key="6">
    <source>
        <dbReference type="EMBL" id="TPD60402.1"/>
    </source>
</evidence>
<dbReference type="Gene3D" id="1.10.10.10">
    <property type="entry name" value="Winged helix-like DNA-binding domain superfamily/Winged helix DNA-binding domain"/>
    <property type="match status" value="1"/>
</dbReference>
<keyword evidence="7" id="KW-1185">Reference proteome</keyword>
<dbReference type="AlphaFoldDB" id="A0A501PK35"/>
<comment type="caution">
    <text evidence="6">The sequence shown here is derived from an EMBL/GenBank/DDBJ whole genome shotgun (WGS) entry which is preliminary data.</text>
</comment>
<dbReference type="InterPro" id="IPR000847">
    <property type="entry name" value="LysR_HTH_N"/>
</dbReference>
<dbReference type="PROSITE" id="PS50931">
    <property type="entry name" value="HTH_LYSR"/>
    <property type="match status" value="1"/>
</dbReference>
<protein>
    <submittedName>
        <fullName evidence="6">LysR family transcriptional regulator</fullName>
    </submittedName>
</protein>
<keyword evidence="2" id="KW-0805">Transcription regulation</keyword>
<evidence type="ECO:0000256" key="3">
    <source>
        <dbReference type="ARBA" id="ARBA00023125"/>
    </source>
</evidence>
<dbReference type="PANTHER" id="PTHR30346">
    <property type="entry name" value="TRANSCRIPTIONAL DUAL REGULATOR HCAR-RELATED"/>
    <property type="match status" value="1"/>
</dbReference>
<dbReference type="Pfam" id="PF03466">
    <property type="entry name" value="LysR_substrate"/>
    <property type="match status" value="1"/>
</dbReference>
<evidence type="ECO:0000256" key="1">
    <source>
        <dbReference type="ARBA" id="ARBA00009437"/>
    </source>
</evidence>
<dbReference type="SUPFAM" id="SSF53850">
    <property type="entry name" value="Periplasmic binding protein-like II"/>
    <property type="match status" value="1"/>
</dbReference>
<sequence>MISLKQIRYFIAAAEAGQITEAASHQNISQSAITTAIKSLEEMLDARLFERHSHGITLTYEGKQFLHRARNVLTAVEEAIRFPKEAHRNIAGKMRLACTYTVSGYYIPEYVTRFIRNFPNVELELFEAPRGAIEEGLISGHYDMAVMLTSNLLNQEDIAYETLMKSPRKLWVSSDHKLVQQPTVTLKDIAEEPYVMLTVDEASNTAQKYWNKTPFRPNTIFRTSSVEAVRGLVANGVGVTILSDMVYRPWSLEGHRIEAREISEKIPTMDIGLAWKQEKEFSSVEMAFREFMSQMKVEFD</sequence>
<dbReference type="FunFam" id="1.10.10.10:FF:000001">
    <property type="entry name" value="LysR family transcriptional regulator"/>
    <property type="match status" value="1"/>
</dbReference>
<feature type="domain" description="HTH lysR-type" evidence="5">
    <location>
        <begin position="2"/>
        <end position="59"/>
    </location>
</feature>
<organism evidence="6 7">
    <name type="scientific">Emcibacter nanhaiensis</name>
    <dbReference type="NCBI Taxonomy" id="1505037"/>
    <lineage>
        <taxon>Bacteria</taxon>
        <taxon>Pseudomonadati</taxon>
        <taxon>Pseudomonadota</taxon>
        <taxon>Alphaproteobacteria</taxon>
        <taxon>Emcibacterales</taxon>
        <taxon>Emcibacteraceae</taxon>
        <taxon>Emcibacter</taxon>
    </lineage>
</organism>
<dbReference type="InterPro" id="IPR036390">
    <property type="entry name" value="WH_DNA-bd_sf"/>
</dbReference>
<reference evidence="7" key="1">
    <citation type="submission" date="2019-06" db="EMBL/GenBank/DDBJ databases">
        <title>The complete genome of Emcibacter congregatus ZYLT.</title>
        <authorList>
            <person name="Zhao Z."/>
        </authorList>
    </citation>
    <scope>NUCLEOTIDE SEQUENCE [LARGE SCALE GENOMIC DNA]</scope>
    <source>
        <strain evidence="7">MCCC 1A06723</strain>
    </source>
</reference>
<dbReference type="SUPFAM" id="SSF46785">
    <property type="entry name" value="Winged helix' DNA-binding domain"/>
    <property type="match status" value="1"/>
</dbReference>
<proteinExistence type="inferred from homology"/>
<dbReference type="Pfam" id="PF00126">
    <property type="entry name" value="HTH_1"/>
    <property type="match status" value="1"/>
</dbReference>